<comment type="cofactor">
    <cofactor evidence="1">
        <name>Mg(2+)</name>
        <dbReference type="ChEBI" id="CHEBI:18420"/>
    </cofactor>
</comment>
<sequence length="259" mass="27087">MRARSWLFTPGDRPDRFGKAAATGADVAVLDLEDAVAPDAKAGAREAVAKALGELHAYVRVNGAGTPWHEEDLRAVAGRPGLLGVMLPKAETPDALDGLGVPVVALVETAAGVENAARIAARPEVVRLAFGSVDFALDIGATEDDFLYARSRLVVVSRASGVGAPVDGVTTDLDDPERTMADARRARALGFGGKMCLHPRQVGPVNRAFSPSEAELAWARQVVAAAGEGGAVRVGGQMIDKPRLESARRLLEQEETGPP</sequence>
<dbReference type="RefSeq" id="WP_111179302.1">
    <property type="nucleotide sequence ID" value="NZ_POUD01000045.1"/>
</dbReference>
<evidence type="ECO:0000256" key="1">
    <source>
        <dbReference type="ARBA" id="ARBA00001946"/>
    </source>
</evidence>
<dbReference type="Proteomes" id="UP000249304">
    <property type="component" value="Unassembled WGS sequence"/>
</dbReference>
<protein>
    <submittedName>
        <fullName evidence="7">CoA ester lyase</fullName>
    </submittedName>
</protein>
<dbReference type="InterPro" id="IPR040442">
    <property type="entry name" value="Pyrv_kinase-like_dom_sf"/>
</dbReference>
<keyword evidence="7" id="KW-0456">Lyase</keyword>
<feature type="binding site" evidence="4">
    <location>
        <position position="60"/>
    </location>
    <ligand>
        <name>substrate</name>
    </ligand>
</feature>
<proteinExistence type="predicted"/>
<dbReference type="PANTHER" id="PTHR32308">
    <property type="entry name" value="LYASE BETA SUBUNIT, PUTATIVE (AFU_ORTHOLOGUE AFUA_4G13030)-RELATED"/>
    <property type="match status" value="1"/>
</dbReference>
<dbReference type="AlphaFoldDB" id="A0A2W2E3T7"/>
<accession>A0A2W2E3T7</accession>
<evidence type="ECO:0000313" key="7">
    <source>
        <dbReference type="EMBL" id="PZG18936.1"/>
    </source>
</evidence>
<gene>
    <name evidence="7" type="ORF">C1J01_13500</name>
</gene>
<dbReference type="GO" id="GO:0000287">
    <property type="term" value="F:magnesium ion binding"/>
    <property type="evidence" value="ECO:0007669"/>
    <property type="project" value="TreeGrafter"/>
</dbReference>
<dbReference type="SUPFAM" id="SSF51621">
    <property type="entry name" value="Phosphoenolpyruvate/pyruvate domain"/>
    <property type="match status" value="1"/>
</dbReference>
<keyword evidence="3 5" id="KW-0460">Magnesium</keyword>
<dbReference type="PIRSF" id="PIRSF015582">
    <property type="entry name" value="Cit_lyase_B"/>
    <property type="match status" value="1"/>
</dbReference>
<dbReference type="Pfam" id="PF03328">
    <property type="entry name" value="HpcH_HpaI"/>
    <property type="match status" value="1"/>
</dbReference>
<dbReference type="InterPro" id="IPR015813">
    <property type="entry name" value="Pyrv/PenolPyrv_kinase-like_dom"/>
</dbReference>
<name>A0A2W2E3T7_9ACTN</name>
<organism evidence="7 8">
    <name type="scientific">Nonomuraea aridisoli</name>
    <dbReference type="NCBI Taxonomy" id="2070368"/>
    <lineage>
        <taxon>Bacteria</taxon>
        <taxon>Bacillati</taxon>
        <taxon>Actinomycetota</taxon>
        <taxon>Actinomycetes</taxon>
        <taxon>Streptosporangiales</taxon>
        <taxon>Streptosporangiaceae</taxon>
        <taxon>Nonomuraea</taxon>
    </lineage>
</organism>
<evidence type="ECO:0000313" key="8">
    <source>
        <dbReference type="Proteomes" id="UP000249304"/>
    </source>
</evidence>
<dbReference type="InterPro" id="IPR011206">
    <property type="entry name" value="Citrate_lyase_beta/mcl1/mcl2"/>
</dbReference>
<feature type="binding site" evidence="5">
    <location>
        <position position="108"/>
    </location>
    <ligand>
        <name>Mg(2+)</name>
        <dbReference type="ChEBI" id="CHEBI:18420"/>
    </ligand>
</feature>
<dbReference type="GO" id="GO:0006107">
    <property type="term" value="P:oxaloacetate metabolic process"/>
    <property type="evidence" value="ECO:0007669"/>
    <property type="project" value="TreeGrafter"/>
</dbReference>
<comment type="caution">
    <text evidence="7">The sequence shown here is derived from an EMBL/GenBank/DDBJ whole genome shotgun (WGS) entry which is preliminary data.</text>
</comment>
<keyword evidence="8" id="KW-1185">Reference proteome</keyword>
<evidence type="ECO:0000256" key="2">
    <source>
        <dbReference type="ARBA" id="ARBA00022723"/>
    </source>
</evidence>
<feature type="domain" description="HpcH/HpaI aldolase/citrate lyase" evidence="6">
    <location>
        <begin position="4"/>
        <end position="199"/>
    </location>
</feature>
<dbReference type="Gene3D" id="3.20.20.60">
    <property type="entry name" value="Phosphoenolpyruvate-binding domains"/>
    <property type="match status" value="1"/>
</dbReference>
<dbReference type="EMBL" id="POUD01000045">
    <property type="protein sequence ID" value="PZG18936.1"/>
    <property type="molecule type" value="Genomic_DNA"/>
</dbReference>
<feature type="binding site" evidence="5">
    <location>
        <position position="134"/>
    </location>
    <ligand>
        <name>Mg(2+)</name>
        <dbReference type="ChEBI" id="CHEBI:18420"/>
    </ligand>
</feature>
<evidence type="ECO:0000256" key="3">
    <source>
        <dbReference type="ARBA" id="ARBA00022842"/>
    </source>
</evidence>
<dbReference type="OrthoDB" id="4322898at2"/>
<reference evidence="7 8" key="1">
    <citation type="submission" date="2018-01" db="EMBL/GenBank/DDBJ databases">
        <title>Draft genome sequence of Nonomuraea sp. KC333.</title>
        <authorList>
            <person name="Sahin N."/>
            <person name="Saygin H."/>
            <person name="Ay H."/>
        </authorList>
    </citation>
    <scope>NUCLEOTIDE SEQUENCE [LARGE SCALE GENOMIC DNA]</scope>
    <source>
        <strain evidence="7 8">KC333</strain>
    </source>
</reference>
<evidence type="ECO:0000256" key="4">
    <source>
        <dbReference type="PIRSR" id="PIRSR015582-1"/>
    </source>
</evidence>
<evidence type="ECO:0000256" key="5">
    <source>
        <dbReference type="PIRSR" id="PIRSR015582-2"/>
    </source>
</evidence>
<feature type="binding site" evidence="4">
    <location>
        <position position="108"/>
    </location>
    <ligand>
        <name>substrate</name>
    </ligand>
</feature>
<evidence type="ECO:0000259" key="6">
    <source>
        <dbReference type="Pfam" id="PF03328"/>
    </source>
</evidence>
<dbReference type="GO" id="GO:0016829">
    <property type="term" value="F:lyase activity"/>
    <property type="evidence" value="ECO:0007669"/>
    <property type="project" value="UniProtKB-KW"/>
</dbReference>
<dbReference type="InterPro" id="IPR005000">
    <property type="entry name" value="Aldolase/citrate-lyase_domain"/>
</dbReference>
<dbReference type="PANTHER" id="PTHR32308:SF0">
    <property type="entry name" value="HPCH_HPAI ALDOLASE_CITRATE LYASE DOMAIN-CONTAINING PROTEIN"/>
    <property type="match status" value="1"/>
</dbReference>
<keyword evidence="2 5" id="KW-0479">Metal-binding</keyword>